<proteinExistence type="predicted"/>
<dbReference type="EMBL" id="CAOQHR010000012">
    <property type="protein sequence ID" value="CAI6341455.1"/>
    <property type="molecule type" value="Genomic_DNA"/>
</dbReference>
<protein>
    <submittedName>
        <fullName evidence="1">Uncharacterized protein</fullName>
    </submittedName>
</protein>
<accession>A0A9W4USW1</accession>
<name>A0A9W4USW1_9PLEO</name>
<evidence type="ECO:0000313" key="2">
    <source>
        <dbReference type="Proteomes" id="UP001152607"/>
    </source>
</evidence>
<evidence type="ECO:0000313" key="1">
    <source>
        <dbReference type="EMBL" id="CAI6341455.1"/>
    </source>
</evidence>
<reference evidence="1" key="1">
    <citation type="submission" date="2023-01" db="EMBL/GenBank/DDBJ databases">
        <authorList>
            <person name="Van Ghelder C."/>
            <person name="Rancurel C."/>
        </authorList>
    </citation>
    <scope>NUCLEOTIDE SEQUENCE</scope>
    <source>
        <strain evidence="1">CNCM I-4278</strain>
    </source>
</reference>
<gene>
    <name evidence="1" type="ORF">PDIGIT_LOCUS14652</name>
</gene>
<organism evidence="1 2">
    <name type="scientific">Periconia digitata</name>
    <dbReference type="NCBI Taxonomy" id="1303443"/>
    <lineage>
        <taxon>Eukaryota</taxon>
        <taxon>Fungi</taxon>
        <taxon>Dikarya</taxon>
        <taxon>Ascomycota</taxon>
        <taxon>Pezizomycotina</taxon>
        <taxon>Dothideomycetes</taxon>
        <taxon>Pleosporomycetidae</taxon>
        <taxon>Pleosporales</taxon>
        <taxon>Massarineae</taxon>
        <taxon>Periconiaceae</taxon>
        <taxon>Periconia</taxon>
    </lineage>
</organism>
<keyword evidence="2" id="KW-1185">Reference proteome</keyword>
<dbReference type="Proteomes" id="UP001152607">
    <property type="component" value="Unassembled WGS sequence"/>
</dbReference>
<comment type="caution">
    <text evidence="1">The sequence shown here is derived from an EMBL/GenBank/DDBJ whole genome shotgun (WGS) entry which is preliminary data.</text>
</comment>
<dbReference type="AlphaFoldDB" id="A0A9W4USW1"/>
<sequence length="53" mass="5954">MLHWIVVIIRDNVQNLHPDLPSLFPVPSAHDSLVFFPRAASCLNSRNAVRSVC</sequence>